<dbReference type="GO" id="GO:0048367">
    <property type="term" value="P:shoot system development"/>
    <property type="evidence" value="ECO:0007669"/>
    <property type="project" value="InterPro"/>
</dbReference>
<dbReference type="PANTHER" id="PTHR33070:SF7">
    <property type="entry name" value="RX N-TERMINAL DOMAIN-CONTAINING PROTEIN"/>
    <property type="match status" value="1"/>
</dbReference>
<protein>
    <submittedName>
        <fullName evidence="1">Uncharacterized protein</fullName>
    </submittedName>
</protein>
<dbReference type="Pfam" id="PF03087">
    <property type="entry name" value="BPS1"/>
    <property type="match status" value="1"/>
</dbReference>
<name>A0A438ET53_VITVI</name>
<gene>
    <name evidence="1" type="ORF">CK203_071269</name>
</gene>
<dbReference type="PANTHER" id="PTHR33070">
    <property type="entry name" value="OS06G0725500 PROTEIN"/>
    <property type="match status" value="1"/>
</dbReference>
<accession>A0A438ET53</accession>
<evidence type="ECO:0000313" key="1">
    <source>
        <dbReference type="EMBL" id="RVW50944.1"/>
    </source>
</evidence>
<dbReference type="GO" id="GO:0048364">
    <property type="term" value="P:root development"/>
    <property type="evidence" value="ECO:0007669"/>
    <property type="project" value="InterPro"/>
</dbReference>
<dbReference type="EMBL" id="QGNW01001190">
    <property type="protein sequence ID" value="RVW50944.1"/>
    <property type="molecule type" value="Genomic_DNA"/>
</dbReference>
<comment type="caution">
    <text evidence="1">The sequence shown here is derived from an EMBL/GenBank/DDBJ whole genome shotgun (WGS) entry which is preliminary data.</text>
</comment>
<organism evidence="1 2">
    <name type="scientific">Vitis vinifera</name>
    <name type="common">Grape</name>
    <dbReference type="NCBI Taxonomy" id="29760"/>
    <lineage>
        <taxon>Eukaryota</taxon>
        <taxon>Viridiplantae</taxon>
        <taxon>Streptophyta</taxon>
        <taxon>Embryophyta</taxon>
        <taxon>Tracheophyta</taxon>
        <taxon>Spermatophyta</taxon>
        <taxon>Magnoliopsida</taxon>
        <taxon>eudicotyledons</taxon>
        <taxon>Gunneridae</taxon>
        <taxon>Pentapetalae</taxon>
        <taxon>rosids</taxon>
        <taxon>Vitales</taxon>
        <taxon>Vitaceae</taxon>
        <taxon>Viteae</taxon>
        <taxon>Vitis</taxon>
    </lineage>
</organism>
<dbReference type="InterPro" id="IPR004320">
    <property type="entry name" value="BPS1_pln"/>
</dbReference>
<dbReference type="Proteomes" id="UP000288805">
    <property type="component" value="Unassembled WGS sequence"/>
</dbReference>
<dbReference type="AlphaFoldDB" id="A0A438ET53"/>
<evidence type="ECO:0000313" key="2">
    <source>
        <dbReference type="Proteomes" id="UP000288805"/>
    </source>
</evidence>
<reference evidence="1 2" key="1">
    <citation type="journal article" date="2018" name="PLoS Genet.">
        <title>Population sequencing reveals clonal diversity and ancestral inbreeding in the grapevine cultivar Chardonnay.</title>
        <authorList>
            <person name="Roach M.J."/>
            <person name="Johnson D.L."/>
            <person name="Bohlmann J."/>
            <person name="van Vuuren H.J."/>
            <person name="Jones S.J."/>
            <person name="Pretorius I.S."/>
            <person name="Schmidt S.A."/>
            <person name="Borneman A.R."/>
        </authorList>
    </citation>
    <scope>NUCLEOTIDE SEQUENCE [LARGE SCALE GENOMIC DNA]</scope>
    <source>
        <strain evidence="2">cv. Chardonnay</strain>
        <tissue evidence="1">Leaf</tissue>
    </source>
</reference>
<sequence length="314" mass="35757">MTEMMASHLPRSLTAARRVMMALPPPRGIMTSQKVSLPLKREAELLILYIRTFTQGGSLASPRACTCYYTGQFVKEKLPFSSCWSPRMSRPNFDALRELHECANDRLHIHSPIIQQALVHHHQEKWVQEISESALRILDVCSLTKDVLLLVKQHLQDLQSTIRRTSIGETGFESKLAAYDLFRKKLKKEMVKWLRSLKGRKKNKPMIISDQLSVVDHNLVAVGNVLGEVRETTISIVDSLQSLMSIPRPKSGLLALKLMRMSNGQNQNVYERYDAKTFEAVEMAIDDIGFELECIFRRLIQTRVSLLNILSPAS</sequence>
<proteinExistence type="predicted"/>